<name>A0A1H2PV46_9BURK</name>
<dbReference type="GO" id="GO:0010420">
    <property type="term" value="F:polyprenyldihydroxybenzoate methyltransferase activity"/>
    <property type="evidence" value="ECO:0007669"/>
    <property type="project" value="InterPro"/>
</dbReference>
<comment type="function">
    <text evidence="5">O-methyltransferase that catalyzes the 2 O-methylation steps in the ubiquinone biosynthetic pathway.</text>
</comment>
<organism evidence="6 7">
    <name type="scientific">Chitinasiproducens palmae</name>
    <dbReference type="NCBI Taxonomy" id="1770053"/>
    <lineage>
        <taxon>Bacteria</taxon>
        <taxon>Pseudomonadati</taxon>
        <taxon>Pseudomonadota</taxon>
        <taxon>Betaproteobacteria</taxon>
        <taxon>Burkholderiales</taxon>
        <taxon>Burkholderiaceae</taxon>
        <taxon>Chitinasiproducens</taxon>
    </lineage>
</organism>
<feature type="binding site" evidence="5">
    <location>
        <position position="35"/>
    </location>
    <ligand>
        <name>S-adenosyl-L-methionine</name>
        <dbReference type="ChEBI" id="CHEBI:59789"/>
    </ligand>
</feature>
<dbReference type="STRING" id="1770053.SAMN05216551_11524"/>
<dbReference type="HAMAP" id="MF_00472">
    <property type="entry name" value="UbiG"/>
    <property type="match status" value="1"/>
</dbReference>
<feature type="binding site" evidence="5">
    <location>
        <position position="54"/>
    </location>
    <ligand>
        <name>S-adenosyl-L-methionine</name>
        <dbReference type="ChEBI" id="CHEBI:59789"/>
    </ligand>
</feature>
<dbReference type="NCBIfam" id="TIGR01983">
    <property type="entry name" value="UbiG"/>
    <property type="match status" value="1"/>
</dbReference>
<reference evidence="7" key="1">
    <citation type="submission" date="2016-09" db="EMBL/GenBank/DDBJ databases">
        <authorList>
            <person name="Varghese N."/>
            <person name="Submissions S."/>
        </authorList>
    </citation>
    <scope>NUCLEOTIDE SEQUENCE [LARGE SCALE GENOMIC DNA]</scope>
    <source>
        <strain evidence="7">JS23</strain>
    </source>
</reference>
<dbReference type="GO" id="GO:0102208">
    <property type="term" value="F:2-polyprenyl-6-hydroxyphenol methylase activity"/>
    <property type="evidence" value="ECO:0007669"/>
    <property type="project" value="UniProtKB-EC"/>
</dbReference>
<keyword evidence="3 5" id="KW-0831">Ubiquinone biosynthesis</keyword>
<proteinExistence type="inferred from homology"/>
<evidence type="ECO:0000256" key="2">
    <source>
        <dbReference type="ARBA" id="ARBA00022679"/>
    </source>
</evidence>
<dbReference type="PANTHER" id="PTHR43464">
    <property type="entry name" value="METHYLTRANSFERASE"/>
    <property type="match status" value="1"/>
</dbReference>
<comment type="catalytic activity">
    <reaction evidence="5">
        <text>a 3-demethylubiquinol + S-adenosyl-L-methionine = a ubiquinol + S-adenosyl-L-homocysteine + H(+)</text>
        <dbReference type="Rhea" id="RHEA:44380"/>
        <dbReference type="Rhea" id="RHEA-COMP:9566"/>
        <dbReference type="Rhea" id="RHEA-COMP:10914"/>
        <dbReference type="ChEBI" id="CHEBI:15378"/>
        <dbReference type="ChEBI" id="CHEBI:17976"/>
        <dbReference type="ChEBI" id="CHEBI:57856"/>
        <dbReference type="ChEBI" id="CHEBI:59789"/>
        <dbReference type="ChEBI" id="CHEBI:84422"/>
        <dbReference type="EC" id="2.1.1.64"/>
    </reaction>
</comment>
<dbReference type="GO" id="GO:0061542">
    <property type="term" value="F:3-demethylubiquinol 3-O-methyltransferase activity"/>
    <property type="evidence" value="ECO:0007669"/>
    <property type="project" value="UniProtKB-UniRule"/>
</dbReference>
<comment type="catalytic activity">
    <reaction evidence="5">
        <text>a 3-(all-trans-polyprenyl)benzene-1,2-diol + S-adenosyl-L-methionine = a 2-methoxy-6-(all-trans-polyprenyl)phenol + S-adenosyl-L-homocysteine + H(+)</text>
        <dbReference type="Rhea" id="RHEA:31411"/>
        <dbReference type="Rhea" id="RHEA-COMP:9550"/>
        <dbReference type="Rhea" id="RHEA-COMP:9551"/>
        <dbReference type="ChEBI" id="CHEBI:15378"/>
        <dbReference type="ChEBI" id="CHEBI:57856"/>
        <dbReference type="ChEBI" id="CHEBI:59789"/>
        <dbReference type="ChEBI" id="CHEBI:62729"/>
        <dbReference type="ChEBI" id="CHEBI:62731"/>
        <dbReference type="EC" id="2.1.1.222"/>
    </reaction>
</comment>
<protein>
    <recommendedName>
        <fullName evidence="5">Ubiquinone biosynthesis O-methyltransferase</fullName>
    </recommendedName>
    <alternativeName>
        <fullName evidence="5">2-polyprenyl-6-hydroxyphenol methylase</fullName>
        <ecNumber evidence="5">2.1.1.222</ecNumber>
    </alternativeName>
    <alternativeName>
        <fullName evidence="5">3-demethylubiquinone 3-O-methyltransferase</fullName>
        <ecNumber evidence="5">2.1.1.64</ecNumber>
    </alternativeName>
</protein>
<evidence type="ECO:0000256" key="3">
    <source>
        <dbReference type="ARBA" id="ARBA00022688"/>
    </source>
</evidence>
<evidence type="ECO:0000256" key="5">
    <source>
        <dbReference type="HAMAP-Rule" id="MF_00472"/>
    </source>
</evidence>
<dbReference type="PANTHER" id="PTHR43464:SF19">
    <property type="entry name" value="UBIQUINONE BIOSYNTHESIS O-METHYLTRANSFERASE, MITOCHONDRIAL"/>
    <property type="match status" value="1"/>
</dbReference>
<feature type="binding site" evidence="5">
    <location>
        <position position="119"/>
    </location>
    <ligand>
        <name>S-adenosyl-L-methionine</name>
        <dbReference type="ChEBI" id="CHEBI:59789"/>
    </ligand>
</feature>
<dbReference type="CDD" id="cd02440">
    <property type="entry name" value="AdoMet_MTases"/>
    <property type="match status" value="1"/>
</dbReference>
<dbReference type="Gene3D" id="3.40.50.150">
    <property type="entry name" value="Vaccinia Virus protein VP39"/>
    <property type="match status" value="1"/>
</dbReference>
<dbReference type="AlphaFoldDB" id="A0A1H2PV46"/>
<dbReference type="EC" id="2.1.1.222" evidence="5"/>
<keyword evidence="4 5" id="KW-0949">S-adenosyl-L-methionine</keyword>
<evidence type="ECO:0000313" key="6">
    <source>
        <dbReference type="EMBL" id="SDV51102.1"/>
    </source>
</evidence>
<keyword evidence="6" id="KW-0830">Ubiquinone</keyword>
<keyword evidence="2 5" id="KW-0808">Transferase</keyword>
<accession>A0A1H2PV46</accession>
<feature type="binding site" evidence="5">
    <location>
        <position position="75"/>
    </location>
    <ligand>
        <name>S-adenosyl-L-methionine</name>
        <dbReference type="ChEBI" id="CHEBI:59789"/>
    </ligand>
</feature>
<dbReference type="Pfam" id="PF13489">
    <property type="entry name" value="Methyltransf_23"/>
    <property type="match status" value="1"/>
</dbReference>
<dbReference type="Proteomes" id="UP000243719">
    <property type="component" value="Unassembled WGS sequence"/>
</dbReference>
<keyword evidence="1 5" id="KW-0489">Methyltransferase</keyword>
<evidence type="ECO:0000256" key="4">
    <source>
        <dbReference type="ARBA" id="ARBA00022691"/>
    </source>
</evidence>
<dbReference type="InterPro" id="IPR010233">
    <property type="entry name" value="UbiG_MeTrfase"/>
</dbReference>
<comment type="pathway">
    <text evidence="5">Cofactor biosynthesis; ubiquinone biosynthesis.</text>
</comment>
<evidence type="ECO:0000313" key="7">
    <source>
        <dbReference type="Proteomes" id="UP000243719"/>
    </source>
</evidence>
<comment type="similarity">
    <text evidence="5">Belongs to the methyltransferase superfamily. UbiG/COQ3 family.</text>
</comment>
<dbReference type="InterPro" id="IPR029063">
    <property type="entry name" value="SAM-dependent_MTases_sf"/>
</dbReference>
<sequence>MNVDPQEVKKFSDLASRWWDTQAEFRPLHEINPLRLDWIDRLASLPGMRVIDIGCGGGILSESMALRGARVKGIDLSEDALGVADLHSLETGVTVEYEAVAAETIAAREPGTYDVVTCMEMLEHVPRPAEIVEAAAQLVRPGGWVFFSTLNRNPKAYLLAVIGAEYIARMLPKGTHDYERFIRPAELAAHARAAGLLPRAYKGLVYKPLSRTFALADDLDVNYMFACQRPLDSTVSPDGTPLLLPAPTGASDDRH</sequence>
<dbReference type="GO" id="GO:0032259">
    <property type="term" value="P:methylation"/>
    <property type="evidence" value="ECO:0007669"/>
    <property type="project" value="UniProtKB-KW"/>
</dbReference>
<dbReference type="FunFam" id="3.40.50.150:FF:000028">
    <property type="entry name" value="Ubiquinone biosynthesis O-methyltransferase"/>
    <property type="match status" value="1"/>
</dbReference>
<dbReference type="UniPathway" id="UPA00232"/>
<dbReference type="EC" id="2.1.1.64" evidence="5"/>
<gene>
    <name evidence="5" type="primary">ubiG</name>
    <name evidence="6" type="ORF">SAMN05216551_11524</name>
</gene>
<dbReference type="OrthoDB" id="9801538at2"/>
<dbReference type="EMBL" id="FNLO01000015">
    <property type="protein sequence ID" value="SDV51102.1"/>
    <property type="molecule type" value="Genomic_DNA"/>
</dbReference>
<evidence type="ECO:0000256" key="1">
    <source>
        <dbReference type="ARBA" id="ARBA00022603"/>
    </source>
</evidence>
<keyword evidence="7" id="KW-1185">Reference proteome</keyword>
<dbReference type="SUPFAM" id="SSF53335">
    <property type="entry name" value="S-adenosyl-L-methionine-dependent methyltransferases"/>
    <property type="match status" value="1"/>
</dbReference>